<dbReference type="RefSeq" id="XP_016213449.1">
    <property type="nucleotide sequence ID" value="XM_016358830.1"/>
</dbReference>
<dbReference type="STRING" id="253628.A0A0D2AAJ2"/>
<organism evidence="3 4">
    <name type="scientific">Verruconis gallopava</name>
    <dbReference type="NCBI Taxonomy" id="253628"/>
    <lineage>
        <taxon>Eukaryota</taxon>
        <taxon>Fungi</taxon>
        <taxon>Dikarya</taxon>
        <taxon>Ascomycota</taxon>
        <taxon>Pezizomycotina</taxon>
        <taxon>Dothideomycetes</taxon>
        <taxon>Pleosporomycetidae</taxon>
        <taxon>Venturiales</taxon>
        <taxon>Sympoventuriaceae</taxon>
        <taxon>Verruconis</taxon>
    </lineage>
</organism>
<evidence type="ECO:0000256" key="2">
    <source>
        <dbReference type="ARBA" id="ARBA00005830"/>
    </source>
</evidence>
<proteinExistence type="inferred from homology"/>
<dbReference type="Pfam" id="PF05721">
    <property type="entry name" value="PhyH"/>
    <property type="match status" value="1"/>
</dbReference>
<dbReference type="InParanoid" id="A0A0D2AAJ2"/>
<evidence type="ECO:0000313" key="4">
    <source>
        <dbReference type="Proteomes" id="UP000053259"/>
    </source>
</evidence>
<dbReference type="GO" id="GO:0046872">
    <property type="term" value="F:metal ion binding"/>
    <property type="evidence" value="ECO:0007669"/>
    <property type="project" value="UniProtKB-ARBA"/>
</dbReference>
<reference evidence="3 4" key="1">
    <citation type="submission" date="2015-01" db="EMBL/GenBank/DDBJ databases">
        <title>The Genome Sequence of Ochroconis gallopava CBS43764.</title>
        <authorList>
            <consortium name="The Broad Institute Genomics Platform"/>
            <person name="Cuomo C."/>
            <person name="de Hoog S."/>
            <person name="Gorbushina A."/>
            <person name="Stielow B."/>
            <person name="Teixiera M."/>
            <person name="Abouelleil A."/>
            <person name="Chapman S.B."/>
            <person name="Priest M."/>
            <person name="Young S.K."/>
            <person name="Wortman J."/>
            <person name="Nusbaum C."/>
            <person name="Birren B."/>
        </authorList>
    </citation>
    <scope>NUCLEOTIDE SEQUENCE [LARGE SCALE GENOMIC DNA]</scope>
    <source>
        <strain evidence="3 4">CBS 43764</strain>
    </source>
</reference>
<sequence length="276" mass="31390">MGEIHVENDKKLFPKRVEFVSRHENELVYGAKTRDIKEWAQEIHDWKPTQDSAFMPYEEINARGERVLCRTENFVDVHRGFNDLLRSEKLLNILAQLSGEPMLLFKEKINYKLSGSGGFAPHIDAVAYTHVKNIKHLTILLAVDETNMKNGGLEVVDGSNAMDIPINEKDHCISQDWVKEQIWTPAELEPGQLLIFGSYLAHRSGVNASSGSRKAIYATYNCAKEGDLRKAYYEDRARLWPATHKRKEGESYAEGSLRYGFGSPMLSVESGRQLVF</sequence>
<accession>A0A0D2AAJ2</accession>
<keyword evidence="4" id="KW-1185">Reference proteome</keyword>
<dbReference type="OrthoDB" id="445007at2759"/>
<evidence type="ECO:0000256" key="1">
    <source>
        <dbReference type="ARBA" id="ARBA00001962"/>
    </source>
</evidence>
<evidence type="ECO:0008006" key="5">
    <source>
        <dbReference type="Google" id="ProtNLM"/>
    </source>
</evidence>
<dbReference type="InterPro" id="IPR008775">
    <property type="entry name" value="Phytyl_CoA_dOase-like"/>
</dbReference>
<dbReference type="Proteomes" id="UP000053259">
    <property type="component" value="Unassembled WGS sequence"/>
</dbReference>
<dbReference type="HOGENOM" id="CLU_048953_10_0_1"/>
<dbReference type="GeneID" id="27313308"/>
<dbReference type="AlphaFoldDB" id="A0A0D2AAJ2"/>
<dbReference type="PANTHER" id="PTHR20883:SF48">
    <property type="entry name" value="ECTOINE DIOXYGENASE"/>
    <property type="match status" value="1"/>
</dbReference>
<gene>
    <name evidence="3" type="ORF">PV09_05335</name>
</gene>
<protein>
    <recommendedName>
        <fullName evidence="5">Fe2OG dioxygenase domain-containing protein</fullName>
    </recommendedName>
</protein>
<dbReference type="VEuPathDB" id="FungiDB:PV09_05335"/>
<dbReference type="PANTHER" id="PTHR20883">
    <property type="entry name" value="PHYTANOYL-COA DIOXYGENASE DOMAIN CONTAINING 1"/>
    <property type="match status" value="1"/>
</dbReference>
<dbReference type="GO" id="GO:0016491">
    <property type="term" value="F:oxidoreductase activity"/>
    <property type="evidence" value="ECO:0007669"/>
    <property type="project" value="UniProtKB-ARBA"/>
</dbReference>
<comment type="similarity">
    <text evidence="2">Belongs to the PhyH family.</text>
</comment>
<dbReference type="SUPFAM" id="SSF51197">
    <property type="entry name" value="Clavaminate synthase-like"/>
    <property type="match status" value="1"/>
</dbReference>
<name>A0A0D2AAJ2_9PEZI</name>
<evidence type="ECO:0000313" key="3">
    <source>
        <dbReference type="EMBL" id="KIW03580.1"/>
    </source>
</evidence>
<dbReference type="EMBL" id="KN847544">
    <property type="protein sequence ID" value="KIW03580.1"/>
    <property type="molecule type" value="Genomic_DNA"/>
</dbReference>
<comment type="cofactor">
    <cofactor evidence="1">
        <name>Fe cation</name>
        <dbReference type="ChEBI" id="CHEBI:24875"/>
    </cofactor>
</comment>
<dbReference type="Gene3D" id="2.60.120.620">
    <property type="entry name" value="q2cbj1_9rhob like domain"/>
    <property type="match status" value="1"/>
</dbReference>